<dbReference type="AlphaFoldDB" id="A0A4V2BQU3"/>
<sequence>MKNPLIISALASLLMMCSNSAFSDEMLNDTSAVDKNCGSEIDIANCKKFIGNVKKCVLLSEMDSAIKRSSGVKLAGNVVSYGWYSSDSSKSTKKFLNHTRLFDVDIGGNIEKIGTKHDAILSVRVESNPDKRGIVYGIHSQVNIPNVAGRNFNKHAAFNRGSKVFAKTPYGDFSVGYQEGMESVIKLNAFDIAAGDNYNIWAKHLRGIVHEKKDDPTYLLYNFNFNPGLYSESVFRDDDNLVFNESNHDASFGIITKDFVNNLPFRLSYQSQNFMGLKFGISYSPTGYNQQLFELPIIFDKRLVSDVKKKEDGELDVTKEYALVYGINRRSNASNVGIVGPIYKNIISGGVSYACNVKNFKFNTSIIGEYGNEYIDDDIRLGYAMYYVHQQLRGISIGFNFSYDNLKLAGAYGNLNGSGLVNKVCYSHYGTQNICHDKWQFSKNTSYYWNIGIAYQLEPLNFSVIYFESNKLGNKLKDVGVGLQYNILKYNSFKNSLFINYNYYIFNQMNYASSSVPNKPTDLSGKGYVLLAGIKSEF</sequence>
<dbReference type="GO" id="GO:0015288">
    <property type="term" value="F:porin activity"/>
    <property type="evidence" value="ECO:0007669"/>
    <property type="project" value="InterPro"/>
</dbReference>
<dbReference type="Gene3D" id="2.40.160.10">
    <property type="entry name" value="Porin"/>
    <property type="match status" value="1"/>
</dbReference>
<dbReference type="EMBL" id="QOHL01000001">
    <property type="protein sequence ID" value="RZB13184.1"/>
    <property type="molecule type" value="Genomic_DNA"/>
</dbReference>
<evidence type="ECO:0000256" key="1">
    <source>
        <dbReference type="SAM" id="SignalP"/>
    </source>
</evidence>
<dbReference type="InterPro" id="IPR033900">
    <property type="entry name" value="Gram_neg_porin_domain"/>
</dbReference>
<dbReference type="SUPFAM" id="SSF56935">
    <property type="entry name" value="Porins"/>
    <property type="match status" value="1"/>
</dbReference>
<accession>A0A4V2BQU3</accession>
<evidence type="ECO:0000313" key="3">
    <source>
        <dbReference type="EMBL" id="RZB13184.1"/>
    </source>
</evidence>
<proteinExistence type="predicted"/>
<organism evidence="3 4">
    <name type="scientific">Ehrlichia minasensis</name>
    <dbReference type="NCBI Taxonomy" id="1242993"/>
    <lineage>
        <taxon>Bacteria</taxon>
        <taxon>Pseudomonadati</taxon>
        <taxon>Pseudomonadota</taxon>
        <taxon>Alphaproteobacteria</taxon>
        <taxon>Rickettsiales</taxon>
        <taxon>Anaplasmataceae</taxon>
        <taxon>Ehrlichia</taxon>
    </lineage>
</organism>
<keyword evidence="4" id="KW-1185">Reference proteome</keyword>
<dbReference type="InterPro" id="IPR023614">
    <property type="entry name" value="Porin_dom_sf"/>
</dbReference>
<dbReference type="RefSeq" id="WP_129992479.1">
    <property type="nucleotide sequence ID" value="NZ_QOHL01000001.1"/>
</dbReference>
<feature type="signal peptide" evidence="1">
    <location>
        <begin position="1"/>
        <end position="23"/>
    </location>
</feature>
<dbReference type="Proteomes" id="UP000293377">
    <property type="component" value="Unassembled WGS sequence"/>
</dbReference>
<protein>
    <submittedName>
        <fullName evidence="3">Porin</fullName>
    </submittedName>
</protein>
<feature type="domain" description="Porin" evidence="2">
    <location>
        <begin position="71"/>
        <end position="487"/>
    </location>
</feature>
<dbReference type="Pfam" id="PF13609">
    <property type="entry name" value="Porin_4"/>
    <property type="match status" value="1"/>
</dbReference>
<gene>
    <name evidence="3" type="ORF">DRF75_00535</name>
</gene>
<comment type="caution">
    <text evidence="3">The sequence shown here is derived from an EMBL/GenBank/DDBJ whole genome shotgun (WGS) entry which is preliminary data.</text>
</comment>
<evidence type="ECO:0000313" key="4">
    <source>
        <dbReference type="Proteomes" id="UP000293377"/>
    </source>
</evidence>
<feature type="chain" id="PRO_5020798555" evidence="1">
    <location>
        <begin position="24"/>
        <end position="538"/>
    </location>
</feature>
<evidence type="ECO:0000259" key="2">
    <source>
        <dbReference type="Pfam" id="PF13609"/>
    </source>
</evidence>
<name>A0A4V2BQU3_9RICK</name>
<dbReference type="GO" id="GO:0016020">
    <property type="term" value="C:membrane"/>
    <property type="evidence" value="ECO:0007669"/>
    <property type="project" value="InterPro"/>
</dbReference>
<keyword evidence="1" id="KW-0732">Signal</keyword>
<reference evidence="3 4" key="1">
    <citation type="submission" date="2018-06" db="EMBL/GenBank/DDBJ databases">
        <title>Complete Genome Sequence of Ehrlichia minasensis Isolated From Cattle.</title>
        <authorList>
            <person name="Aguiar D.M."/>
            <person name="Araujo J.P.A.Jr."/>
            <person name="Nakazato L."/>
            <person name="Bard E."/>
            <person name="Cabezas-Cruz A."/>
        </authorList>
    </citation>
    <scope>NUCLEOTIDE SEQUENCE [LARGE SCALE GENOMIC DNA]</scope>
    <source>
        <strain evidence="3 4">B11</strain>
    </source>
</reference>